<keyword evidence="12" id="KW-1185">Reference proteome</keyword>
<dbReference type="PANTHER" id="PTHR47955:SF19">
    <property type="entry name" value="CYTOCHROME P450 71A9-LIKE ISOFORM X1"/>
    <property type="match status" value="1"/>
</dbReference>
<evidence type="ECO:0000256" key="2">
    <source>
        <dbReference type="ARBA" id="ARBA00010617"/>
    </source>
</evidence>
<keyword evidence="6 8" id="KW-0408">Iron</keyword>
<evidence type="ECO:0000256" key="6">
    <source>
        <dbReference type="ARBA" id="ARBA00023004"/>
    </source>
</evidence>
<evidence type="ECO:0000256" key="3">
    <source>
        <dbReference type="ARBA" id="ARBA00022617"/>
    </source>
</evidence>
<organism evidence="11 12">
    <name type="scientific">Macleaya cordata</name>
    <name type="common">Five-seeded plume-poppy</name>
    <name type="synonym">Bocconia cordata</name>
    <dbReference type="NCBI Taxonomy" id="56857"/>
    <lineage>
        <taxon>Eukaryota</taxon>
        <taxon>Viridiplantae</taxon>
        <taxon>Streptophyta</taxon>
        <taxon>Embryophyta</taxon>
        <taxon>Tracheophyta</taxon>
        <taxon>Spermatophyta</taxon>
        <taxon>Magnoliopsida</taxon>
        <taxon>Ranunculales</taxon>
        <taxon>Papaveraceae</taxon>
        <taxon>Papaveroideae</taxon>
        <taxon>Macleaya</taxon>
    </lineage>
</organism>
<evidence type="ECO:0000256" key="9">
    <source>
        <dbReference type="RuleBase" id="RU000461"/>
    </source>
</evidence>
<dbReference type="SUPFAM" id="SSF48264">
    <property type="entry name" value="Cytochrome P450"/>
    <property type="match status" value="1"/>
</dbReference>
<gene>
    <name evidence="11" type="ORF">BVC80_1065g120</name>
</gene>
<keyword evidence="3 8" id="KW-0349">Heme</keyword>
<dbReference type="FunFam" id="1.10.630.10:FF:000011">
    <property type="entry name" value="Cytochrome P450 83B1"/>
    <property type="match status" value="1"/>
</dbReference>
<dbReference type="GO" id="GO:0033075">
    <property type="term" value="P:isoquinoline alkaloid biosynthetic process"/>
    <property type="evidence" value="ECO:0007669"/>
    <property type="project" value="UniProtKB-ARBA"/>
</dbReference>
<comment type="similarity">
    <text evidence="2 9">Belongs to the cytochrome P450 family.</text>
</comment>
<dbReference type="PANTHER" id="PTHR47955">
    <property type="entry name" value="CYTOCHROME P450 FAMILY 71 PROTEIN"/>
    <property type="match status" value="1"/>
</dbReference>
<dbReference type="AlphaFoldDB" id="A0A200RCX6"/>
<protein>
    <submittedName>
        <fullName evidence="11">Cytochrome P450</fullName>
    </submittedName>
</protein>
<dbReference type="GO" id="GO:0016705">
    <property type="term" value="F:oxidoreductase activity, acting on paired donors, with incorporation or reduction of molecular oxygen"/>
    <property type="evidence" value="ECO:0007669"/>
    <property type="project" value="InterPro"/>
</dbReference>
<dbReference type="PRINTS" id="PR00463">
    <property type="entry name" value="EP450I"/>
</dbReference>
<dbReference type="Proteomes" id="UP000195402">
    <property type="component" value="Unassembled WGS sequence"/>
</dbReference>
<evidence type="ECO:0000256" key="10">
    <source>
        <dbReference type="SAM" id="Phobius"/>
    </source>
</evidence>
<dbReference type="InterPro" id="IPR001128">
    <property type="entry name" value="Cyt_P450"/>
</dbReference>
<dbReference type="InParanoid" id="A0A200RCX6"/>
<proteinExistence type="inferred from homology"/>
<dbReference type="InterPro" id="IPR036396">
    <property type="entry name" value="Cyt_P450_sf"/>
</dbReference>
<feature type="transmembrane region" description="Helical" evidence="10">
    <location>
        <begin position="20"/>
        <end position="39"/>
    </location>
</feature>
<comment type="cofactor">
    <cofactor evidence="1 8">
        <name>heme</name>
        <dbReference type="ChEBI" id="CHEBI:30413"/>
    </cofactor>
</comment>
<dbReference type="STRING" id="56857.A0A200RCX6"/>
<dbReference type="OMA" id="FHDNFRI"/>
<dbReference type="PRINTS" id="PR00385">
    <property type="entry name" value="P450"/>
</dbReference>
<evidence type="ECO:0000256" key="1">
    <source>
        <dbReference type="ARBA" id="ARBA00001971"/>
    </source>
</evidence>
<dbReference type="OrthoDB" id="2789670at2759"/>
<dbReference type="EMBL" id="MVGT01000078">
    <property type="protein sequence ID" value="OVA20565.1"/>
    <property type="molecule type" value="Genomic_DNA"/>
</dbReference>
<dbReference type="GO" id="GO:0020037">
    <property type="term" value="F:heme binding"/>
    <property type="evidence" value="ECO:0007669"/>
    <property type="project" value="InterPro"/>
</dbReference>
<dbReference type="FunCoup" id="A0A200RCX6">
    <property type="interactions" value="552"/>
</dbReference>
<reference evidence="11 12" key="1">
    <citation type="journal article" date="2017" name="Mol. Plant">
        <title>The Genome of Medicinal Plant Macleaya cordata Provides New Insights into Benzylisoquinoline Alkaloids Metabolism.</title>
        <authorList>
            <person name="Liu X."/>
            <person name="Liu Y."/>
            <person name="Huang P."/>
            <person name="Ma Y."/>
            <person name="Qing Z."/>
            <person name="Tang Q."/>
            <person name="Cao H."/>
            <person name="Cheng P."/>
            <person name="Zheng Y."/>
            <person name="Yuan Z."/>
            <person name="Zhou Y."/>
            <person name="Liu J."/>
            <person name="Tang Z."/>
            <person name="Zhuo Y."/>
            <person name="Zhang Y."/>
            <person name="Yu L."/>
            <person name="Huang J."/>
            <person name="Yang P."/>
            <person name="Peng Q."/>
            <person name="Zhang J."/>
            <person name="Jiang W."/>
            <person name="Zhang Z."/>
            <person name="Lin K."/>
            <person name="Ro D.K."/>
            <person name="Chen X."/>
            <person name="Xiong X."/>
            <person name="Shang Y."/>
            <person name="Huang S."/>
            <person name="Zeng J."/>
        </authorList>
    </citation>
    <scope>NUCLEOTIDE SEQUENCE [LARGE SCALE GENOMIC DNA]</scope>
    <source>
        <strain evidence="12">cv. BLH2017</strain>
        <tissue evidence="11">Root</tissue>
    </source>
</reference>
<dbReference type="Gene3D" id="1.10.630.10">
    <property type="entry name" value="Cytochrome P450"/>
    <property type="match status" value="1"/>
</dbReference>
<dbReference type="InterPro" id="IPR017972">
    <property type="entry name" value="Cyt_P450_CS"/>
</dbReference>
<keyword evidence="4 8" id="KW-0479">Metal-binding</keyword>
<dbReference type="CDD" id="cd11072">
    <property type="entry name" value="CYP71-like"/>
    <property type="match status" value="1"/>
</dbReference>
<feature type="binding site" description="axial binding residue" evidence="8">
    <location>
        <position position="463"/>
    </location>
    <ligand>
        <name>heme</name>
        <dbReference type="ChEBI" id="CHEBI:30413"/>
    </ligand>
    <ligandPart>
        <name>Fe</name>
        <dbReference type="ChEBI" id="CHEBI:18248"/>
    </ligandPart>
</feature>
<evidence type="ECO:0000313" key="12">
    <source>
        <dbReference type="Proteomes" id="UP000195402"/>
    </source>
</evidence>
<keyword evidence="5 9" id="KW-0560">Oxidoreductase</keyword>
<evidence type="ECO:0000256" key="7">
    <source>
        <dbReference type="ARBA" id="ARBA00023033"/>
    </source>
</evidence>
<dbReference type="InterPro" id="IPR002401">
    <property type="entry name" value="Cyt_P450_E_grp-I"/>
</dbReference>
<keyword evidence="10" id="KW-1133">Transmembrane helix</keyword>
<evidence type="ECO:0000256" key="4">
    <source>
        <dbReference type="ARBA" id="ARBA00022723"/>
    </source>
</evidence>
<keyword evidence="10" id="KW-0472">Membrane</keyword>
<sequence length="526" mass="59785">MGLIYFLFQDYLCIIRTHSNLFILLLVFITPLLVLFTQLRRKNNEGSRGSWRLPPGPNRLPLIGNLHQLGDLPHLSLQKLSYEYGPLMFLRLGLVPTLVVSSADMAKEIFRTHDLVFSGRPVLYAAKKLSYGCVAISVAPYGEYWREVKKITILEMLSAKRVRSFRAVREEEVAAVIDFVRKSSSSSSSVPINLSEMMLCLVNNVICRVTFGRKYEGVSNGKSKFHGVLIETQDLLAGFSTADFFPWMGWIHKFDGLEARLEKNFRQLDDFYDKVIDEHLNSQRPNPELEDLVDVLLRIQKDPSQGTTLNRDQIKGILTDMFIAGSDTSSATIVWTMTELIRNPTVMKRAQEDVRRNVGNKEVVEESDLPKLSYLKLVIKEAMRLHPPAPLLVPRETTENCTIMGYDIPAKTRVFFNAKAIAKDPKYWENPEVFQPERFLDNNIEFKGHNFELIPFGAGRRACPGINFAVVLIELVLANLLHCFDWELPPGQKREEVDMREASGITMHKKLPLCLVADIANVGKNA</sequence>
<evidence type="ECO:0000256" key="8">
    <source>
        <dbReference type="PIRSR" id="PIRSR602401-1"/>
    </source>
</evidence>
<name>A0A200RCX6_MACCD</name>
<dbReference type="PROSITE" id="PS00086">
    <property type="entry name" value="CYTOCHROME_P450"/>
    <property type="match status" value="1"/>
</dbReference>
<evidence type="ECO:0000256" key="5">
    <source>
        <dbReference type="ARBA" id="ARBA00023002"/>
    </source>
</evidence>
<evidence type="ECO:0000313" key="11">
    <source>
        <dbReference type="EMBL" id="OVA20565.1"/>
    </source>
</evidence>
<keyword evidence="7 9" id="KW-0503">Monooxygenase</keyword>
<accession>A0A200RCX6</accession>
<dbReference type="GO" id="GO:0005506">
    <property type="term" value="F:iron ion binding"/>
    <property type="evidence" value="ECO:0007669"/>
    <property type="project" value="InterPro"/>
</dbReference>
<comment type="caution">
    <text evidence="11">The sequence shown here is derived from an EMBL/GenBank/DDBJ whole genome shotgun (WGS) entry which is preliminary data.</text>
</comment>
<dbReference type="Pfam" id="PF00067">
    <property type="entry name" value="p450"/>
    <property type="match status" value="1"/>
</dbReference>
<dbReference type="GO" id="GO:0004497">
    <property type="term" value="F:monooxygenase activity"/>
    <property type="evidence" value="ECO:0007669"/>
    <property type="project" value="UniProtKB-KW"/>
</dbReference>
<keyword evidence="10" id="KW-0812">Transmembrane</keyword>